<gene>
    <name evidence="2" type="ORF">NMOB1V02_LOCUS3920</name>
</gene>
<organism evidence="2">
    <name type="scientific">Notodromas monacha</name>
    <dbReference type="NCBI Taxonomy" id="399045"/>
    <lineage>
        <taxon>Eukaryota</taxon>
        <taxon>Metazoa</taxon>
        <taxon>Ecdysozoa</taxon>
        <taxon>Arthropoda</taxon>
        <taxon>Crustacea</taxon>
        <taxon>Oligostraca</taxon>
        <taxon>Ostracoda</taxon>
        <taxon>Podocopa</taxon>
        <taxon>Podocopida</taxon>
        <taxon>Cypridocopina</taxon>
        <taxon>Cypridoidea</taxon>
        <taxon>Cyprididae</taxon>
        <taxon>Notodromas</taxon>
    </lineage>
</organism>
<protein>
    <submittedName>
        <fullName evidence="2">Uncharacterized protein</fullName>
    </submittedName>
</protein>
<evidence type="ECO:0000256" key="1">
    <source>
        <dbReference type="SAM" id="MobiDB-lite"/>
    </source>
</evidence>
<dbReference type="EMBL" id="OA882599">
    <property type="protein sequence ID" value="CAD7276144.1"/>
    <property type="molecule type" value="Genomic_DNA"/>
</dbReference>
<feature type="region of interest" description="Disordered" evidence="1">
    <location>
        <begin position="79"/>
        <end position="134"/>
    </location>
</feature>
<evidence type="ECO:0000313" key="2">
    <source>
        <dbReference type="EMBL" id="CAD7276144.1"/>
    </source>
</evidence>
<accession>A0A7R9BIT4</accession>
<reference evidence="2" key="1">
    <citation type="submission" date="2020-11" db="EMBL/GenBank/DDBJ databases">
        <authorList>
            <person name="Tran Van P."/>
        </authorList>
    </citation>
    <scope>NUCLEOTIDE SEQUENCE</scope>
</reference>
<name>A0A7R9BIT4_9CRUS</name>
<dbReference type="AlphaFoldDB" id="A0A7R9BIT4"/>
<keyword evidence="3" id="KW-1185">Reference proteome</keyword>
<dbReference type="Proteomes" id="UP000678499">
    <property type="component" value="Unassembled WGS sequence"/>
</dbReference>
<dbReference type="EMBL" id="CAJPEX010000562">
    <property type="protein sequence ID" value="CAG0916296.1"/>
    <property type="molecule type" value="Genomic_DNA"/>
</dbReference>
<evidence type="ECO:0000313" key="3">
    <source>
        <dbReference type="Proteomes" id="UP000678499"/>
    </source>
</evidence>
<feature type="compositionally biased region" description="Basic and acidic residues" evidence="1">
    <location>
        <begin position="105"/>
        <end position="134"/>
    </location>
</feature>
<sequence>MTIDLMIKMAHAMAATGRLDEAEETSLRSGLERAASHRIRSTDLVNSHDALNMSTVSLSSAGQLPLRQLSQEELAKEQLIEGDDSTKCHLSRRDGSPSLSWENKQNMKMEGTRASHSPPRHDEPVAKRNDSFTD</sequence>
<proteinExistence type="predicted"/>
<feature type="compositionally biased region" description="Basic and acidic residues" evidence="1">
    <location>
        <begin position="79"/>
        <end position="95"/>
    </location>
</feature>